<dbReference type="EMBL" id="BAABFC010000023">
    <property type="protein sequence ID" value="GAA4503153.1"/>
    <property type="molecule type" value="Genomic_DNA"/>
</dbReference>
<dbReference type="PIRSF" id="PIRSF037225">
    <property type="entry name" value="UCP037225"/>
    <property type="match status" value="1"/>
</dbReference>
<dbReference type="Pfam" id="PF14255">
    <property type="entry name" value="Zn_ribbon_21"/>
    <property type="match status" value="1"/>
</dbReference>
<dbReference type="RefSeq" id="WP_345014409.1">
    <property type="nucleotide sequence ID" value="NZ_BAABFC010000023.1"/>
</dbReference>
<dbReference type="InterPro" id="IPR025990">
    <property type="entry name" value="zinc_ribbon_bacterial"/>
</dbReference>
<evidence type="ECO:0000313" key="2">
    <source>
        <dbReference type="Proteomes" id="UP001501321"/>
    </source>
</evidence>
<evidence type="ECO:0000313" key="1">
    <source>
        <dbReference type="EMBL" id="GAA4503153.1"/>
    </source>
</evidence>
<accession>A0ABP8QH29</accession>
<reference evidence="2" key="1">
    <citation type="journal article" date="2019" name="Int. J. Syst. Evol. Microbiol.">
        <title>The Global Catalogue of Microorganisms (GCM) 10K type strain sequencing project: providing services to taxonomists for standard genome sequencing and annotation.</title>
        <authorList>
            <consortium name="The Broad Institute Genomics Platform"/>
            <consortium name="The Broad Institute Genome Sequencing Center for Infectious Disease"/>
            <person name="Wu L."/>
            <person name="Ma J."/>
        </authorList>
    </citation>
    <scope>NUCLEOTIDE SEQUENCE [LARGE SCALE GENOMIC DNA]</scope>
    <source>
        <strain evidence="2">JCM 32226</strain>
    </source>
</reference>
<protein>
    <submittedName>
        <fullName evidence="1">CPXCG motif-containing cysteine-rich protein</fullName>
    </submittedName>
</protein>
<proteinExistence type="predicted"/>
<organism evidence="1 2">
    <name type="scientific">Pseudaeromonas paramecii</name>
    <dbReference type="NCBI Taxonomy" id="2138166"/>
    <lineage>
        <taxon>Bacteria</taxon>
        <taxon>Pseudomonadati</taxon>
        <taxon>Pseudomonadota</taxon>
        <taxon>Gammaproteobacteria</taxon>
        <taxon>Aeromonadales</taxon>
        <taxon>Aeromonadaceae</taxon>
        <taxon>Pseudaeromonas</taxon>
    </lineage>
</organism>
<gene>
    <name evidence="1" type="ORF">GCM10023095_28990</name>
</gene>
<name>A0ABP8QH29_9GAMM</name>
<comment type="caution">
    <text evidence="1">The sequence shown here is derived from an EMBL/GenBank/DDBJ whole genome shotgun (WGS) entry which is preliminary data.</text>
</comment>
<dbReference type="InterPro" id="IPR017143">
    <property type="entry name" value="UCP037225"/>
</dbReference>
<keyword evidence="2" id="KW-1185">Reference proteome</keyword>
<sequence length="67" mass="7814">MREYLQRTIVCPHCGHHTAVELDATQGDQDYQDECLACGSAIHLRLHRDELKDRLQLFVDTDDEQIF</sequence>
<dbReference type="Proteomes" id="UP001501321">
    <property type="component" value="Unassembled WGS sequence"/>
</dbReference>